<dbReference type="Pfam" id="PF08240">
    <property type="entry name" value="ADH_N"/>
    <property type="match status" value="1"/>
</dbReference>
<feature type="domain" description="Enoyl reductase (ER)" evidence="2">
    <location>
        <begin position="21"/>
        <end position="338"/>
    </location>
</feature>
<dbReference type="PANTHER" id="PTHR44154:SF1">
    <property type="entry name" value="QUINONE OXIDOREDUCTASE"/>
    <property type="match status" value="1"/>
</dbReference>
<dbReference type="Proteomes" id="UP001595848">
    <property type="component" value="Unassembled WGS sequence"/>
</dbReference>
<dbReference type="InterPro" id="IPR051603">
    <property type="entry name" value="Zinc-ADH_QOR/CCCR"/>
</dbReference>
<accession>A0ABV8P1P0</accession>
<dbReference type="InterPro" id="IPR013149">
    <property type="entry name" value="ADH-like_C"/>
</dbReference>
<reference evidence="4" key="1">
    <citation type="journal article" date="2019" name="Int. J. Syst. Evol. Microbiol.">
        <title>The Global Catalogue of Microorganisms (GCM) 10K type strain sequencing project: providing services to taxonomists for standard genome sequencing and annotation.</title>
        <authorList>
            <consortium name="The Broad Institute Genomics Platform"/>
            <consortium name="The Broad Institute Genome Sequencing Center for Infectious Disease"/>
            <person name="Wu L."/>
            <person name="Ma J."/>
        </authorList>
    </citation>
    <scope>NUCLEOTIDE SEQUENCE [LARGE SCALE GENOMIC DNA]</scope>
    <source>
        <strain evidence="4">LMG 24813</strain>
    </source>
</reference>
<dbReference type="RefSeq" id="WP_217965837.1">
    <property type="nucleotide sequence ID" value="NZ_JAHTBN010000008.1"/>
</dbReference>
<evidence type="ECO:0000313" key="3">
    <source>
        <dbReference type="EMBL" id="MFC4202322.1"/>
    </source>
</evidence>
<dbReference type="EMBL" id="JBHSBV010000005">
    <property type="protein sequence ID" value="MFC4202322.1"/>
    <property type="molecule type" value="Genomic_DNA"/>
</dbReference>
<keyword evidence="1" id="KW-0521">NADP</keyword>
<comment type="caution">
    <text evidence="3">The sequence shown here is derived from an EMBL/GenBank/DDBJ whole genome shotgun (WGS) entry which is preliminary data.</text>
</comment>
<evidence type="ECO:0000313" key="4">
    <source>
        <dbReference type="Proteomes" id="UP001595848"/>
    </source>
</evidence>
<dbReference type="InterPro" id="IPR020843">
    <property type="entry name" value="ER"/>
</dbReference>
<sequence length="343" mass="36015">MSGNKDMPAAMKAAWYEDRGAAREVLRVGELPRPEAGPGELLVRVHASGLNPSDVKSRSGQGARPNTYARVIPHQDGAGVVVSTGSGVDGAWVGQRVWIYEAQLGRPYGCAAEYVALPARNAVPLPDHVSFEEGACLGVPALTSHYCVTADGPVAGKHVLVTGGAGAVGNYAIQFARLGGATVYTTVRTEEQAQAARAAGAHHVIFRLEQDVAGRIAEISGVPDGRAIDRIVDVAFGANLETSLKVLKPNGVIASYASDQVAAPAVPFRQLLALNATVRYVLVYVMDQAAHDRAIAAVTDALQNRQLQHHIAARYSLEQIVQAHEAQESGATIGKIIVSPDAG</sequence>
<dbReference type="Pfam" id="PF00107">
    <property type="entry name" value="ADH_zinc_N"/>
    <property type="match status" value="1"/>
</dbReference>
<evidence type="ECO:0000256" key="1">
    <source>
        <dbReference type="ARBA" id="ARBA00022857"/>
    </source>
</evidence>
<organism evidence="3 4">
    <name type="scientific">Candidimonas humi</name>
    <dbReference type="NCBI Taxonomy" id="683355"/>
    <lineage>
        <taxon>Bacteria</taxon>
        <taxon>Pseudomonadati</taxon>
        <taxon>Pseudomonadota</taxon>
        <taxon>Betaproteobacteria</taxon>
        <taxon>Burkholderiales</taxon>
        <taxon>Alcaligenaceae</taxon>
        <taxon>Candidimonas</taxon>
    </lineage>
</organism>
<dbReference type="InterPro" id="IPR013154">
    <property type="entry name" value="ADH-like_N"/>
</dbReference>
<gene>
    <name evidence="3" type="ORF">ACFOY1_15300</name>
</gene>
<proteinExistence type="predicted"/>
<dbReference type="SMART" id="SM00829">
    <property type="entry name" value="PKS_ER"/>
    <property type="match status" value="1"/>
</dbReference>
<protein>
    <submittedName>
        <fullName evidence="3">NADPH:quinone reductase</fullName>
    </submittedName>
</protein>
<keyword evidence="4" id="KW-1185">Reference proteome</keyword>
<dbReference type="CDD" id="cd08253">
    <property type="entry name" value="zeta_crystallin"/>
    <property type="match status" value="1"/>
</dbReference>
<evidence type="ECO:0000259" key="2">
    <source>
        <dbReference type="SMART" id="SM00829"/>
    </source>
</evidence>
<name>A0ABV8P1P0_9BURK</name>
<dbReference type="PANTHER" id="PTHR44154">
    <property type="entry name" value="QUINONE OXIDOREDUCTASE"/>
    <property type="match status" value="1"/>
</dbReference>